<feature type="coiled-coil region" evidence="1">
    <location>
        <begin position="1"/>
        <end position="32"/>
    </location>
</feature>
<protein>
    <submittedName>
        <fullName evidence="2">Uncharacterized protein</fullName>
    </submittedName>
</protein>
<keyword evidence="3" id="KW-1185">Reference proteome</keyword>
<accession>A0A1S2PNP7</accession>
<dbReference type="AlphaFoldDB" id="A0A1S2PNP7"/>
<dbReference type="OrthoDB" id="8443433at2"/>
<keyword evidence="1" id="KW-0175">Coiled coil</keyword>
<reference evidence="2 3" key="1">
    <citation type="submission" date="2016-10" db="EMBL/GenBank/DDBJ databases">
        <title>Genome sequence of Streptomyces sp. MUSC 93.</title>
        <authorList>
            <person name="Lee L.-H."/>
            <person name="Ser H.-L."/>
            <person name="Law J.W.-F."/>
        </authorList>
    </citation>
    <scope>NUCLEOTIDE SEQUENCE [LARGE SCALE GENOMIC DNA]</scope>
    <source>
        <strain evidence="2 3">MUSC 93</strain>
    </source>
</reference>
<evidence type="ECO:0000313" key="2">
    <source>
        <dbReference type="EMBL" id="OIJ95025.1"/>
    </source>
</evidence>
<proteinExistence type="predicted"/>
<comment type="caution">
    <text evidence="2">The sequence shown here is derived from an EMBL/GenBank/DDBJ whole genome shotgun (WGS) entry which is preliminary data.</text>
</comment>
<dbReference type="RefSeq" id="WP_071365831.1">
    <property type="nucleotide sequence ID" value="NZ_MLYP01000025.1"/>
</dbReference>
<dbReference type="EMBL" id="MLYP01000025">
    <property type="protein sequence ID" value="OIJ95025.1"/>
    <property type="molecule type" value="Genomic_DNA"/>
</dbReference>
<gene>
    <name evidence="2" type="ORF">BIV24_09790</name>
</gene>
<evidence type="ECO:0000256" key="1">
    <source>
        <dbReference type="SAM" id="Coils"/>
    </source>
</evidence>
<sequence length="274" mass="30372">MDEHLVALEKHMQQLQEAIRQALTQHDSAQVDLLGEELTRTQRAWNVLCGISDSGSPDTVQSAPAPTDAETVPSGLTVRDQVHQALTLLTVPASPKLLSQVHHAFFSGPLNTARLTTLRRDEERSFRSAPYARAYYICPALTFDLLSPARALLALSTWPLEQRLVGPLTQRVHFLTSALRLADAAEHLVGETELPQPLQQLLLHYSRNIHGDTTRGPLDLDALRRAAAAELEIHADDDADTRAEAARRARQQLGDAEQIFGNILRNVSRLRRTS</sequence>
<dbReference type="STRING" id="1428652.BIV24_09790"/>
<evidence type="ECO:0000313" key="3">
    <source>
        <dbReference type="Proteomes" id="UP000179935"/>
    </source>
</evidence>
<dbReference type="Proteomes" id="UP000179935">
    <property type="component" value="Unassembled WGS sequence"/>
</dbReference>
<organism evidence="2 3">
    <name type="scientific">Streptomyces colonosanans</name>
    <dbReference type="NCBI Taxonomy" id="1428652"/>
    <lineage>
        <taxon>Bacteria</taxon>
        <taxon>Bacillati</taxon>
        <taxon>Actinomycetota</taxon>
        <taxon>Actinomycetes</taxon>
        <taxon>Kitasatosporales</taxon>
        <taxon>Streptomycetaceae</taxon>
        <taxon>Streptomyces</taxon>
    </lineage>
</organism>
<name>A0A1S2PNP7_9ACTN</name>